<dbReference type="SUPFAM" id="SSF56281">
    <property type="entry name" value="Metallo-hydrolase/oxidoreductase"/>
    <property type="match status" value="1"/>
</dbReference>
<evidence type="ECO:0000313" key="2">
    <source>
        <dbReference type="Proteomes" id="UP000886851"/>
    </source>
</evidence>
<comment type="caution">
    <text evidence="1">The sequence shown here is derived from an EMBL/GenBank/DDBJ whole genome shotgun (WGS) entry which is preliminary data.</text>
</comment>
<evidence type="ECO:0000313" key="1">
    <source>
        <dbReference type="EMBL" id="HIY88887.1"/>
    </source>
</evidence>
<organism evidence="1 2">
    <name type="scientific">Candidatus Bacteroides pullicola</name>
    <dbReference type="NCBI Taxonomy" id="2838475"/>
    <lineage>
        <taxon>Bacteria</taxon>
        <taxon>Pseudomonadati</taxon>
        <taxon>Bacteroidota</taxon>
        <taxon>Bacteroidia</taxon>
        <taxon>Bacteroidales</taxon>
        <taxon>Bacteroidaceae</taxon>
        <taxon>Bacteroides</taxon>
    </lineage>
</organism>
<dbReference type="Gene3D" id="3.60.15.10">
    <property type="entry name" value="Ribonuclease Z/Hydroxyacylglutathione hydrolase-like"/>
    <property type="match status" value="1"/>
</dbReference>
<dbReference type="AlphaFoldDB" id="A0A9D1ZJK2"/>
<protein>
    <submittedName>
        <fullName evidence="1">MBL fold metallo-hydrolase</fullName>
    </submittedName>
</protein>
<accession>A0A9D1ZJK2</accession>
<dbReference type="PANTHER" id="PTHR42967">
    <property type="entry name" value="METAL DEPENDENT HYDROLASE"/>
    <property type="match status" value="1"/>
</dbReference>
<reference evidence="1" key="2">
    <citation type="submission" date="2021-04" db="EMBL/GenBank/DDBJ databases">
        <authorList>
            <person name="Gilroy R."/>
        </authorList>
    </citation>
    <scope>NUCLEOTIDE SEQUENCE</scope>
    <source>
        <strain evidence="1">Gambia2-208</strain>
    </source>
</reference>
<gene>
    <name evidence="1" type="ORF">H9824_09315</name>
</gene>
<dbReference type="EMBL" id="DXCV01000062">
    <property type="protein sequence ID" value="HIY88887.1"/>
    <property type="molecule type" value="Genomic_DNA"/>
</dbReference>
<reference evidence="1" key="1">
    <citation type="journal article" date="2021" name="PeerJ">
        <title>Extensive microbial diversity within the chicken gut microbiome revealed by metagenomics and culture.</title>
        <authorList>
            <person name="Gilroy R."/>
            <person name="Ravi A."/>
            <person name="Getino M."/>
            <person name="Pursley I."/>
            <person name="Horton D.L."/>
            <person name="Alikhan N.F."/>
            <person name="Baker D."/>
            <person name="Gharbi K."/>
            <person name="Hall N."/>
            <person name="Watson M."/>
            <person name="Adriaenssens E.M."/>
            <person name="Foster-Nyarko E."/>
            <person name="Jarju S."/>
            <person name="Secka A."/>
            <person name="Antonio M."/>
            <person name="Oren A."/>
            <person name="Chaudhuri R.R."/>
            <person name="La Ragione R."/>
            <person name="Hildebrand F."/>
            <person name="Pallen M.J."/>
        </authorList>
    </citation>
    <scope>NUCLEOTIDE SEQUENCE</scope>
    <source>
        <strain evidence="1">Gambia2-208</strain>
    </source>
</reference>
<dbReference type="PANTHER" id="PTHR42967:SF1">
    <property type="entry name" value="MBL FOLD METALLO-HYDROLASE"/>
    <property type="match status" value="1"/>
</dbReference>
<dbReference type="InterPro" id="IPR036866">
    <property type="entry name" value="RibonucZ/Hydroxyglut_hydro"/>
</dbReference>
<name>A0A9D1ZJK2_9BACE</name>
<proteinExistence type="predicted"/>
<dbReference type="Proteomes" id="UP000886851">
    <property type="component" value="Unassembled WGS sequence"/>
</dbReference>
<sequence length="250" mass="28963">MKLTYLFHSGFVLETDTCILVFDYWMDPARVMPGLLESDKPLYVLASHFHEDHFSPHIFSWKEQKADVAYILSKDILKHRRARKEDANVWLAKGGVWQDERIRIAATGSTDSGVSWVVEVEGRRIFHAGDLNNWYARFLTDDYRGGLIHSEEFGMDIDPAKEEKQYLGELKNIRKICDSFDLAMFPVDGRIGNGYTRGARQFIERFRVGLFVPMHFVASGFESAWRMKEFTDTQGVRFWCIGKEGESIVF</sequence>